<dbReference type="Pfam" id="PF12804">
    <property type="entry name" value="NTP_transf_3"/>
    <property type="match status" value="1"/>
</dbReference>
<dbReference type="EMBL" id="CP151767">
    <property type="protein sequence ID" value="WZU66205.1"/>
    <property type="molecule type" value="Genomic_DNA"/>
</dbReference>
<evidence type="ECO:0000259" key="2">
    <source>
        <dbReference type="Pfam" id="PF12804"/>
    </source>
</evidence>
<evidence type="ECO:0000256" key="1">
    <source>
        <dbReference type="ARBA" id="ARBA00022842"/>
    </source>
</evidence>
<protein>
    <submittedName>
        <fullName evidence="3">Nucleotidyltransferase family protein</fullName>
    </submittedName>
</protein>
<keyword evidence="4" id="KW-1185">Reference proteome</keyword>
<dbReference type="RefSeq" id="WP_342075532.1">
    <property type="nucleotide sequence ID" value="NZ_CP151767.2"/>
</dbReference>
<name>A0AAN0M7S9_9RHOB</name>
<dbReference type="CDD" id="cd04182">
    <property type="entry name" value="GT_2_like_f"/>
    <property type="match status" value="1"/>
</dbReference>
<proteinExistence type="predicted"/>
<dbReference type="InterPro" id="IPR025877">
    <property type="entry name" value="MobA-like_NTP_Trfase"/>
</dbReference>
<evidence type="ECO:0000313" key="4">
    <source>
        <dbReference type="Proteomes" id="UP001470809"/>
    </source>
</evidence>
<dbReference type="GO" id="GO:0016779">
    <property type="term" value="F:nucleotidyltransferase activity"/>
    <property type="evidence" value="ECO:0007669"/>
    <property type="project" value="UniProtKB-ARBA"/>
</dbReference>
<accession>A0AAN0M7S9</accession>
<dbReference type="KEGG" id="yrh:AABB31_14135"/>
<keyword evidence="1" id="KW-0460">Magnesium</keyword>
<dbReference type="AlphaFoldDB" id="A0AAN0M7S9"/>
<reference evidence="4" key="1">
    <citation type="submission" date="2024-04" db="EMBL/GenBank/DDBJ databases">
        <title>Phylogenomic analyses of a clade within the roseobacter group suggest taxonomic reassignments of species of the genera Aestuariivita, Citreicella, Loktanella, Nautella, Pelagibaca, Ruegeria, Thalassobius, Thiobacimonas and Tropicibacter, and the proposal o.</title>
        <authorList>
            <person name="Jeon C.O."/>
        </authorList>
    </citation>
    <scope>NUCLEOTIDE SEQUENCE [LARGE SCALE GENOMIC DNA]</scope>
    <source>
        <strain evidence="4">SS1-5</strain>
    </source>
</reference>
<reference evidence="3 4" key="2">
    <citation type="submission" date="2024-08" db="EMBL/GenBank/DDBJ databases">
        <title>Phylogenomic analyses of a clade within the roseobacter group suggest taxonomic reassignments of species of the genera Aestuariivita, Citreicella, Loktanella, Nautella, Pelagibaca, Ruegeria, Thalassobius, Thiobacimonas and Tropicibacter, and the proposal o.</title>
        <authorList>
            <person name="Jeon C.O."/>
        </authorList>
    </citation>
    <scope>NUCLEOTIDE SEQUENCE [LARGE SCALE GENOMIC DNA]</scope>
    <source>
        <strain evidence="3 4">SS1-5</strain>
    </source>
</reference>
<dbReference type="PANTHER" id="PTHR43777">
    <property type="entry name" value="MOLYBDENUM COFACTOR CYTIDYLYLTRANSFERASE"/>
    <property type="match status" value="1"/>
</dbReference>
<gene>
    <name evidence="3" type="ORF">AABB31_14135</name>
</gene>
<dbReference type="PANTHER" id="PTHR43777:SF1">
    <property type="entry name" value="MOLYBDENUM COFACTOR CYTIDYLYLTRANSFERASE"/>
    <property type="match status" value="1"/>
</dbReference>
<organism evidence="3 4">
    <name type="scientific">Yoonia rhodophyticola</name>
    <dbReference type="NCBI Taxonomy" id="3137370"/>
    <lineage>
        <taxon>Bacteria</taxon>
        <taxon>Pseudomonadati</taxon>
        <taxon>Pseudomonadota</taxon>
        <taxon>Alphaproteobacteria</taxon>
        <taxon>Rhodobacterales</taxon>
        <taxon>Paracoccaceae</taxon>
        <taxon>Yoonia</taxon>
    </lineage>
</organism>
<evidence type="ECO:0000313" key="3">
    <source>
        <dbReference type="EMBL" id="WZU66205.1"/>
    </source>
</evidence>
<sequence>MIPILILAGGGSTRMGGRDKLMEDVGGQPLLRQHARQALALGGPVFVALPAADHPRAAALAGLDVQVLAVADAAEGMSGTMRGAVAMLPKCEAFMMVLADLVAIDASDLRRIDQARTDNPDFVIWRGATADGKSGHPIIFDASLRPEFAKLHGDGGGEALVNPRKAQTHLTPLKGRRARLDLDTPQDWDDWRAGRLT</sequence>
<dbReference type="InterPro" id="IPR029044">
    <property type="entry name" value="Nucleotide-diphossugar_trans"/>
</dbReference>
<feature type="domain" description="MobA-like NTP transferase" evidence="2">
    <location>
        <begin position="5"/>
        <end position="162"/>
    </location>
</feature>
<dbReference type="SUPFAM" id="SSF53448">
    <property type="entry name" value="Nucleotide-diphospho-sugar transferases"/>
    <property type="match status" value="1"/>
</dbReference>
<dbReference type="Proteomes" id="UP001470809">
    <property type="component" value="Chromosome"/>
</dbReference>
<dbReference type="Gene3D" id="3.90.550.10">
    <property type="entry name" value="Spore Coat Polysaccharide Biosynthesis Protein SpsA, Chain A"/>
    <property type="match status" value="1"/>
</dbReference>